<keyword evidence="3" id="KW-0808">Transferase</keyword>
<reference evidence="11" key="1">
    <citation type="submission" date="2020-05" db="EMBL/GenBank/DDBJ databases">
        <authorList>
            <person name="Chiriac C."/>
            <person name="Salcher M."/>
            <person name="Ghai R."/>
            <person name="Kavagutti S V."/>
        </authorList>
    </citation>
    <scope>NUCLEOTIDE SEQUENCE</scope>
</reference>
<dbReference type="PANTHER" id="PTHR34388:SF1">
    <property type="entry name" value="DNA POLYMERASE III SUBUNIT DELTA"/>
    <property type="match status" value="1"/>
</dbReference>
<dbReference type="GO" id="GO:0009360">
    <property type="term" value="C:DNA polymerase III complex"/>
    <property type="evidence" value="ECO:0007669"/>
    <property type="project" value="InterPro"/>
</dbReference>
<comment type="catalytic activity">
    <reaction evidence="8">
        <text>DNA(n) + a 2'-deoxyribonucleoside 5'-triphosphate = DNA(n+1) + diphosphate</text>
        <dbReference type="Rhea" id="RHEA:22508"/>
        <dbReference type="Rhea" id="RHEA-COMP:17339"/>
        <dbReference type="Rhea" id="RHEA-COMP:17340"/>
        <dbReference type="ChEBI" id="CHEBI:33019"/>
        <dbReference type="ChEBI" id="CHEBI:61560"/>
        <dbReference type="ChEBI" id="CHEBI:173112"/>
        <dbReference type="EC" id="2.7.7.7"/>
    </reaction>
</comment>
<organism evidence="11">
    <name type="scientific">freshwater metagenome</name>
    <dbReference type="NCBI Taxonomy" id="449393"/>
    <lineage>
        <taxon>unclassified sequences</taxon>
        <taxon>metagenomes</taxon>
        <taxon>ecological metagenomes</taxon>
    </lineage>
</organism>
<dbReference type="Gene3D" id="3.40.50.300">
    <property type="entry name" value="P-loop containing nucleotide triphosphate hydrolases"/>
    <property type="match status" value="1"/>
</dbReference>
<feature type="domain" description="DNA polymerase III delta subunit-like C-terminal" evidence="10">
    <location>
        <begin position="206"/>
        <end position="322"/>
    </location>
</feature>
<keyword evidence="6" id="KW-0239">DNA-directed DNA polymerase</keyword>
<proteinExistence type="inferred from homology"/>
<dbReference type="GO" id="GO:0006261">
    <property type="term" value="P:DNA-templated DNA replication"/>
    <property type="evidence" value="ECO:0007669"/>
    <property type="project" value="TreeGrafter"/>
</dbReference>
<dbReference type="InterPro" id="IPR008921">
    <property type="entry name" value="DNA_pol3_clamp-load_cplx_C"/>
</dbReference>
<dbReference type="EMBL" id="CAFBLT010000001">
    <property type="protein sequence ID" value="CAB4863938.1"/>
    <property type="molecule type" value="Genomic_DNA"/>
</dbReference>
<evidence type="ECO:0000313" key="11">
    <source>
        <dbReference type="EMBL" id="CAB4823669.1"/>
    </source>
</evidence>
<gene>
    <name evidence="11" type="ORF">UFOPK3164_00597</name>
    <name evidence="12" type="ORF">UFOPK3427_00369</name>
    <name evidence="13" type="ORF">UFOPK4112_01326</name>
</gene>
<evidence type="ECO:0000259" key="9">
    <source>
        <dbReference type="Pfam" id="PF06144"/>
    </source>
</evidence>
<dbReference type="Gene3D" id="1.20.272.10">
    <property type="match status" value="1"/>
</dbReference>
<evidence type="ECO:0000313" key="12">
    <source>
        <dbReference type="EMBL" id="CAB4863938.1"/>
    </source>
</evidence>
<dbReference type="EMBL" id="CAFBPM010000013">
    <property type="protein sequence ID" value="CAB5027396.1"/>
    <property type="molecule type" value="Genomic_DNA"/>
</dbReference>
<keyword evidence="4" id="KW-0548">Nucleotidyltransferase</keyword>
<dbReference type="Pfam" id="PF06144">
    <property type="entry name" value="DNA_pol3_delta"/>
    <property type="match status" value="1"/>
</dbReference>
<accession>A0A6J6ZT79</accession>
<dbReference type="AlphaFoldDB" id="A0A6J6ZT79"/>
<dbReference type="InterPro" id="IPR010372">
    <property type="entry name" value="DNA_pol3_delta_N"/>
</dbReference>
<evidence type="ECO:0000256" key="6">
    <source>
        <dbReference type="ARBA" id="ARBA00022932"/>
    </source>
</evidence>
<keyword evidence="5" id="KW-0235">DNA replication</keyword>
<evidence type="ECO:0000256" key="5">
    <source>
        <dbReference type="ARBA" id="ARBA00022705"/>
    </source>
</evidence>
<feature type="domain" description="DNA polymerase III delta N-terminal" evidence="9">
    <location>
        <begin position="12"/>
        <end position="111"/>
    </location>
</feature>
<evidence type="ECO:0000256" key="1">
    <source>
        <dbReference type="ARBA" id="ARBA00012417"/>
    </source>
</evidence>
<dbReference type="SUPFAM" id="SSF52540">
    <property type="entry name" value="P-loop containing nucleoside triphosphate hydrolases"/>
    <property type="match status" value="1"/>
</dbReference>
<dbReference type="Pfam" id="PF21694">
    <property type="entry name" value="DNA_pol3_delta_C"/>
    <property type="match status" value="1"/>
</dbReference>
<evidence type="ECO:0000259" key="10">
    <source>
        <dbReference type="Pfam" id="PF21694"/>
    </source>
</evidence>
<evidence type="ECO:0000256" key="7">
    <source>
        <dbReference type="ARBA" id="ARBA00034754"/>
    </source>
</evidence>
<dbReference type="InterPro" id="IPR005790">
    <property type="entry name" value="DNA_polIII_delta"/>
</dbReference>
<evidence type="ECO:0000256" key="8">
    <source>
        <dbReference type="ARBA" id="ARBA00049244"/>
    </source>
</evidence>
<sequence>MAARNRAGKPVYLITGDDPSLVANEVRDLLEELLGDRDPSLVVEEVGGSGNEELDLGAVIDSFTTPPFLVDLRIVVLRDAGRLDTAGSKRILEVLDPPPPGAVLVIVAGHGALPRGFAKSVTKYGDVLDVSARRFGERKTYVTDHLRSAPVRFNASAQKMLLDHLGEDLGRLNGLLETLAAAYGEGVTVDEAMLTPFLGSQGSVPIFDLTDAIDSGNVSSALGVVDRMMGPGGESGHVIVASLDGHFSRVARLDGTDLRSGDDAATLLGINAYPAKKALDLSRRVDTDGIRRAIGLVADADLDLKGMSGLDERVVIEILVARLARLLSSYKR</sequence>
<comment type="similarity">
    <text evidence="7">Belongs to the DNA polymerase HolA subunit family.</text>
</comment>
<dbReference type="InterPro" id="IPR027417">
    <property type="entry name" value="P-loop_NTPase"/>
</dbReference>
<dbReference type="InterPro" id="IPR048466">
    <property type="entry name" value="DNA_pol3_delta-like_C"/>
</dbReference>
<evidence type="ECO:0000256" key="3">
    <source>
        <dbReference type="ARBA" id="ARBA00022679"/>
    </source>
</evidence>
<dbReference type="GO" id="GO:0003887">
    <property type="term" value="F:DNA-directed DNA polymerase activity"/>
    <property type="evidence" value="ECO:0007669"/>
    <property type="project" value="UniProtKB-KW"/>
</dbReference>
<dbReference type="EMBL" id="CAFABE010000019">
    <property type="protein sequence ID" value="CAB4823669.1"/>
    <property type="molecule type" value="Genomic_DNA"/>
</dbReference>
<evidence type="ECO:0000313" key="13">
    <source>
        <dbReference type="EMBL" id="CAB5027396.1"/>
    </source>
</evidence>
<dbReference type="PANTHER" id="PTHR34388">
    <property type="entry name" value="DNA POLYMERASE III SUBUNIT DELTA"/>
    <property type="match status" value="1"/>
</dbReference>
<dbReference type="EC" id="2.7.7.7" evidence="1"/>
<dbReference type="NCBIfam" id="TIGR01128">
    <property type="entry name" value="holA"/>
    <property type="match status" value="1"/>
</dbReference>
<dbReference type="SUPFAM" id="SSF48019">
    <property type="entry name" value="post-AAA+ oligomerization domain-like"/>
    <property type="match status" value="1"/>
</dbReference>
<dbReference type="GO" id="GO:0003677">
    <property type="term" value="F:DNA binding"/>
    <property type="evidence" value="ECO:0007669"/>
    <property type="project" value="InterPro"/>
</dbReference>
<evidence type="ECO:0000256" key="2">
    <source>
        <dbReference type="ARBA" id="ARBA00017703"/>
    </source>
</evidence>
<evidence type="ECO:0000256" key="4">
    <source>
        <dbReference type="ARBA" id="ARBA00022695"/>
    </source>
</evidence>
<name>A0A6J6ZT79_9ZZZZ</name>
<protein>
    <recommendedName>
        <fullName evidence="2">DNA polymerase III subunit delta</fullName>
        <ecNumber evidence="1">2.7.7.7</ecNumber>
    </recommendedName>
</protein>